<keyword evidence="2 4" id="KW-0808">Transferase</keyword>
<dbReference type="EC" id="2.3.1.-" evidence="4"/>
<dbReference type="RefSeq" id="WP_313044683.1">
    <property type="nucleotide sequence ID" value="NZ_JACHMB010000001.1"/>
</dbReference>
<name>A0A7W9LC50_9ACTN</name>
<dbReference type="Proteomes" id="UP000579153">
    <property type="component" value="Unassembled WGS sequence"/>
</dbReference>
<comment type="caution">
    <text evidence="5">The sequence shown here is derived from an EMBL/GenBank/DDBJ whole genome shotgun (WGS) entry which is preliminary data.</text>
</comment>
<dbReference type="PANTHER" id="PTHR11104">
    <property type="entry name" value="AMINOGLYCOSIDE N3-ACETYLTRANSFERASE"/>
    <property type="match status" value="1"/>
</dbReference>
<dbReference type="GO" id="GO:0046677">
    <property type="term" value="P:response to antibiotic"/>
    <property type="evidence" value="ECO:0007669"/>
    <property type="project" value="UniProtKB-KW"/>
</dbReference>
<gene>
    <name evidence="5" type="ORF">HD596_005105</name>
</gene>
<dbReference type="GO" id="GO:0046353">
    <property type="term" value="F:aminoglycoside 3-N-acetyltransferase activity"/>
    <property type="evidence" value="ECO:0007669"/>
    <property type="project" value="UniProtKB-EC"/>
</dbReference>
<dbReference type="SUPFAM" id="SSF110710">
    <property type="entry name" value="TTHA0583/YokD-like"/>
    <property type="match status" value="1"/>
</dbReference>
<evidence type="ECO:0000313" key="5">
    <source>
        <dbReference type="EMBL" id="MBB5778349.1"/>
    </source>
</evidence>
<comment type="similarity">
    <text evidence="1 4">Belongs to the antibiotic N-acetyltransferase family.</text>
</comment>
<comment type="catalytic activity">
    <reaction evidence="4">
        <text>a 2-deoxystreptamine antibiotic + acetyl-CoA = an N(3)-acetyl-2-deoxystreptamine antibiotic + CoA + H(+)</text>
        <dbReference type="Rhea" id="RHEA:12665"/>
        <dbReference type="ChEBI" id="CHEBI:15378"/>
        <dbReference type="ChEBI" id="CHEBI:57287"/>
        <dbReference type="ChEBI" id="CHEBI:57288"/>
        <dbReference type="ChEBI" id="CHEBI:57921"/>
        <dbReference type="ChEBI" id="CHEBI:77452"/>
        <dbReference type="EC" id="2.3.1.81"/>
    </reaction>
</comment>
<keyword evidence="3 4" id="KW-0012">Acyltransferase</keyword>
<accession>A0A7W9LC50</accession>
<evidence type="ECO:0000256" key="1">
    <source>
        <dbReference type="ARBA" id="ARBA00006383"/>
    </source>
</evidence>
<evidence type="ECO:0000256" key="4">
    <source>
        <dbReference type="RuleBase" id="RU365031"/>
    </source>
</evidence>
<proteinExistence type="inferred from homology"/>
<evidence type="ECO:0000256" key="2">
    <source>
        <dbReference type="ARBA" id="ARBA00022679"/>
    </source>
</evidence>
<dbReference type="InterPro" id="IPR028345">
    <property type="entry name" value="Antibiotic_NAT-like"/>
</dbReference>
<dbReference type="PANTHER" id="PTHR11104:SF0">
    <property type="entry name" value="SPBETA PROPHAGE-DERIVED AMINOGLYCOSIDE N(3')-ACETYLTRANSFERASE-LIKE PROTEIN YOKD"/>
    <property type="match status" value="1"/>
</dbReference>
<dbReference type="InterPro" id="IPR003679">
    <property type="entry name" value="Amioglycoside_AcTrfase"/>
</dbReference>
<reference evidence="5 6" key="1">
    <citation type="submission" date="2020-08" db="EMBL/GenBank/DDBJ databases">
        <title>Sequencing the genomes of 1000 actinobacteria strains.</title>
        <authorList>
            <person name="Klenk H.-P."/>
        </authorList>
    </citation>
    <scope>NUCLEOTIDE SEQUENCE [LARGE SCALE GENOMIC DNA]</scope>
    <source>
        <strain evidence="5 6">DSM 45507</strain>
    </source>
</reference>
<keyword evidence="4" id="KW-0046">Antibiotic resistance</keyword>
<evidence type="ECO:0000313" key="6">
    <source>
        <dbReference type="Proteomes" id="UP000579153"/>
    </source>
</evidence>
<organism evidence="5 6">
    <name type="scientific">Nonomuraea jabiensis</name>
    <dbReference type="NCBI Taxonomy" id="882448"/>
    <lineage>
        <taxon>Bacteria</taxon>
        <taxon>Bacillati</taxon>
        <taxon>Actinomycetota</taxon>
        <taxon>Actinomycetes</taxon>
        <taxon>Streptosporangiales</taxon>
        <taxon>Streptosporangiaceae</taxon>
        <taxon>Nonomuraea</taxon>
    </lineage>
</organism>
<dbReference type="EMBL" id="JACHMB010000001">
    <property type="protein sequence ID" value="MBB5778349.1"/>
    <property type="molecule type" value="Genomic_DNA"/>
</dbReference>
<keyword evidence="6" id="KW-1185">Reference proteome</keyword>
<protein>
    <recommendedName>
        <fullName evidence="4">Aminoglycoside N(3)-acetyltransferase</fullName>
        <ecNumber evidence="4">2.3.1.-</ecNumber>
    </recommendedName>
</protein>
<evidence type="ECO:0000256" key="3">
    <source>
        <dbReference type="ARBA" id="ARBA00023315"/>
    </source>
</evidence>
<sequence length="269" mass="28604">MPGQKIMVNYARISRDFSALGVEPGQVVLLHSSLSSIGWVEGGEHTVVAALRESLGPHGTLAVPTGTSANSDTSPIYRAAVAGMSADEIAGHRSRMPAYAPASTPSNLMGVIAEHVRTLPGARRSAHPQTSFAAVGPHSAAIIDGHARDCLLGERSPLARLYEAGALVLLLGVGYDKCTAFHLAEYRYHPDPPRRSYRAVVDDGEGRAWCEFEDVHVDDSDFARLGADFERAVGVRCGPVGAARARLFPLTAAVDYAAAWFATNRAPHP</sequence>
<dbReference type="Pfam" id="PF02522">
    <property type="entry name" value="Antibiotic_NAT"/>
    <property type="match status" value="1"/>
</dbReference>
<dbReference type="AlphaFoldDB" id="A0A7W9LC50"/>